<reference evidence="2" key="1">
    <citation type="submission" date="2022-07" db="EMBL/GenBank/DDBJ databases">
        <title>Genome analysis of Parmales, a sister group of diatoms, reveals the evolutionary specialization of diatoms from phago-mixotrophs to photoautotrophs.</title>
        <authorList>
            <person name="Ban H."/>
            <person name="Sato S."/>
            <person name="Yoshikawa S."/>
            <person name="Kazumasa Y."/>
            <person name="Nakamura Y."/>
            <person name="Ichinomiya M."/>
            <person name="Saitoh K."/>
            <person name="Sato N."/>
            <person name="Blanc-Mathieu R."/>
            <person name="Endo H."/>
            <person name="Kuwata A."/>
            <person name="Ogata H."/>
        </authorList>
    </citation>
    <scope>NUCLEOTIDE SEQUENCE</scope>
</reference>
<evidence type="ECO:0000313" key="2">
    <source>
        <dbReference type="EMBL" id="GMH47351.1"/>
    </source>
</evidence>
<gene>
    <name evidence="2" type="ORF">TrRE_jg4741</name>
</gene>
<feature type="region of interest" description="Disordered" evidence="1">
    <location>
        <begin position="39"/>
        <end position="66"/>
    </location>
</feature>
<proteinExistence type="predicted"/>
<dbReference type="Proteomes" id="UP001165082">
    <property type="component" value="Unassembled WGS sequence"/>
</dbReference>
<sequence>MNVVRFALRTSPRLPLAPSPSPSLSPSLYSVFSLLPSPQNRSFGSKQAKKGGSKGKGGKPDEGDMQGRDYSKAYLSIVDSNKWGTVSDGDKEWLEGKDVGGWWRQWNGELMKLHNASNRRLQAAILLKADAARSLKGTGWYDDAVRQEGGLVPLSRPVAGHTPRIRDFDRDEAMKKIREETGE</sequence>
<evidence type="ECO:0000313" key="3">
    <source>
        <dbReference type="Proteomes" id="UP001165082"/>
    </source>
</evidence>
<dbReference type="AlphaFoldDB" id="A0A9W6Z7Y9"/>
<feature type="compositionally biased region" description="Basic residues" evidence="1">
    <location>
        <begin position="47"/>
        <end position="57"/>
    </location>
</feature>
<name>A0A9W6Z7Y9_9STRA</name>
<protein>
    <submittedName>
        <fullName evidence="2">Uncharacterized protein</fullName>
    </submittedName>
</protein>
<evidence type="ECO:0000256" key="1">
    <source>
        <dbReference type="SAM" id="MobiDB-lite"/>
    </source>
</evidence>
<comment type="caution">
    <text evidence="2">The sequence shown here is derived from an EMBL/GenBank/DDBJ whole genome shotgun (WGS) entry which is preliminary data.</text>
</comment>
<dbReference type="EMBL" id="BRXZ01003107">
    <property type="protein sequence ID" value="GMH47351.1"/>
    <property type="molecule type" value="Genomic_DNA"/>
</dbReference>
<accession>A0A9W6Z7Y9</accession>
<organism evidence="2 3">
    <name type="scientific">Triparma retinervis</name>
    <dbReference type="NCBI Taxonomy" id="2557542"/>
    <lineage>
        <taxon>Eukaryota</taxon>
        <taxon>Sar</taxon>
        <taxon>Stramenopiles</taxon>
        <taxon>Ochrophyta</taxon>
        <taxon>Bolidophyceae</taxon>
        <taxon>Parmales</taxon>
        <taxon>Triparmaceae</taxon>
        <taxon>Triparma</taxon>
    </lineage>
</organism>
<keyword evidence="3" id="KW-1185">Reference proteome</keyword>